<dbReference type="InterPro" id="IPR032691">
    <property type="entry name" value="Mon2/Sec7/BIG1-like_HUS"/>
</dbReference>
<feature type="region of interest" description="Disordered" evidence="1">
    <location>
        <begin position="561"/>
        <end position="597"/>
    </location>
</feature>
<dbReference type="GO" id="GO:0005737">
    <property type="term" value="C:cytoplasm"/>
    <property type="evidence" value="ECO:0007669"/>
    <property type="project" value="UniProtKB-ARBA"/>
</dbReference>
<dbReference type="InterPro" id="IPR000904">
    <property type="entry name" value="Sec7_dom"/>
</dbReference>
<proteinExistence type="predicted"/>
<evidence type="ECO:0000259" key="2">
    <source>
        <dbReference type="PROSITE" id="PS50190"/>
    </source>
</evidence>
<feature type="compositionally biased region" description="Polar residues" evidence="1">
    <location>
        <begin position="20"/>
        <end position="43"/>
    </location>
</feature>
<dbReference type="OrthoDB" id="18431at2759"/>
<dbReference type="GO" id="GO:0005085">
    <property type="term" value="F:guanyl-nucleotide exchange factor activity"/>
    <property type="evidence" value="ECO:0007669"/>
    <property type="project" value="InterPro"/>
</dbReference>
<dbReference type="InterPro" id="IPR035999">
    <property type="entry name" value="Sec7_dom_sf"/>
</dbReference>
<feature type="region of interest" description="Disordered" evidence="1">
    <location>
        <begin position="1526"/>
        <end position="1610"/>
    </location>
</feature>
<name>A0A7J6MQT0_PERCH</name>
<accession>A0A7J6MQT0</accession>
<dbReference type="GO" id="GO:0016192">
    <property type="term" value="P:vesicle-mediated transport"/>
    <property type="evidence" value="ECO:0007669"/>
    <property type="project" value="UniProtKB-ARBA"/>
</dbReference>
<dbReference type="Gene3D" id="1.10.220.20">
    <property type="match status" value="1"/>
</dbReference>
<feature type="compositionally biased region" description="Polar residues" evidence="1">
    <location>
        <begin position="1549"/>
        <end position="1561"/>
    </location>
</feature>
<dbReference type="Pfam" id="PF01369">
    <property type="entry name" value="Sec7"/>
    <property type="match status" value="1"/>
</dbReference>
<dbReference type="InterPro" id="IPR016024">
    <property type="entry name" value="ARM-type_fold"/>
</dbReference>
<evidence type="ECO:0000256" key="1">
    <source>
        <dbReference type="SAM" id="MobiDB-lite"/>
    </source>
</evidence>
<evidence type="ECO:0000313" key="4">
    <source>
        <dbReference type="Proteomes" id="UP000591131"/>
    </source>
</evidence>
<keyword evidence="4" id="KW-1185">Reference proteome</keyword>
<dbReference type="SMART" id="SM00222">
    <property type="entry name" value="Sec7"/>
    <property type="match status" value="1"/>
</dbReference>
<dbReference type="PANTHER" id="PTHR10663">
    <property type="entry name" value="GUANYL-NUCLEOTIDE EXCHANGE FACTOR"/>
    <property type="match status" value="1"/>
</dbReference>
<feature type="compositionally biased region" description="Low complexity" evidence="1">
    <location>
        <begin position="1535"/>
        <end position="1548"/>
    </location>
</feature>
<feature type="compositionally biased region" description="Low complexity" evidence="1">
    <location>
        <begin position="282"/>
        <end position="293"/>
    </location>
</feature>
<feature type="compositionally biased region" description="Polar residues" evidence="1">
    <location>
        <begin position="294"/>
        <end position="317"/>
    </location>
</feature>
<feature type="compositionally biased region" description="Low complexity" evidence="1">
    <location>
        <begin position="569"/>
        <end position="583"/>
    </location>
</feature>
<evidence type="ECO:0000313" key="3">
    <source>
        <dbReference type="EMBL" id="KAF4673864.1"/>
    </source>
</evidence>
<dbReference type="SUPFAM" id="SSF48425">
    <property type="entry name" value="Sec7 domain"/>
    <property type="match status" value="1"/>
</dbReference>
<feature type="region of interest" description="Disordered" evidence="1">
    <location>
        <begin position="1"/>
        <end position="46"/>
    </location>
</feature>
<dbReference type="PROSITE" id="PS50190">
    <property type="entry name" value="SEC7"/>
    <property type="match status" value="1"/>
</dbReference>
<dbReference type="EMBL" id="JAAPAO010000074">
    <property type="protein sequence ID" value="KAF4673864.1"/>
    <property type="molecule type" value="Genomic_DNA"/>
</dbReference>
<feature type="compositionally biased region" description="Low complexity" evidence="1">
    <location>
        <begin position="1571"/>
        <end position="1584"/>
    </location>
</feature>
<dbReference type="PANTHER" id="PTHR10663:SF388">
    <property type="entry name" value="GOLGI-SPECIFIC BREFELDIN A-RESISTANCE GUANINE NUCLEOTIDE EXCHANGE FACTOR 1"/>
    <property type="match status" value="1"/>
</dbReference>
<dbReference type="SUPFAM" id="SSF48371">
    <property type="entry name" value="ARM repeat"/>
    <property type="match status" value="1"/>
</dbReference>
<feature type="region of interest" description="Disordered" evidence="1">
    <location>
        <begin position="1035"/>
        <end position="1066"/>
    </location>
</feature>
<feature type="domain" description="SEC7" evidence="2">
    <location>
        <begin position="598"/>
        <end position="814"/>
    </location>
</feature>
<protein>
    <submittedName>
        <fullName evidence="3">G-box binding factor</fullName>
    </submittedName>
</protein>
<reference evidence="3 4" key="1">
    <citation type="submission" date="2020-04" db="EMBL/GenBank/DDBJ databases">
        <title>Perkinsus chesapeaki whole genome sequence.</title>
        <authorList>
            <person name="Bogema D.R."/>
        </authorList>
    </citation>
    <scope>NUCLEOTIDE SEQUENCE [LARGE SCALE GENOMIC DNA]</scope>
    <source>
        <strain evidence="3">ATCC PRA-425</strain>
    </source>
</reference>
<sequence length="1610" mass="176022">MTLVVGSGSMDDDGGGVGSNTPSSTESADGQQQQQRPTSTTRTDGVPVWVGAKYPAKCVKNEIHNILTVLKLEKSERSWSHRSAIFREGAIKQFQALFDELTYLDDFNEFDTVRYLAPFLNVIQSEDASGPLTAVALDSVNKFVSFGLIPTDKMGPKAINTLVAGVINCRFGAEGTPDDEVVLLKMITVLVDALRCPTGAQLTDACVWQMVRKIHQVAKQPMGLSHLLRSSAEQQLTLIVLTVFNQRGGGGGTGGYSVPARYCLLRYMAFLMTAGFPGSDQGPESGPRGPSSSATQQQQGNSSVRSRTPQRSGTPPQQYRHPRAPSPEAGGCDPEAEMRDLFEEGGRLSLGGPFRGSSDSAETAKAMEETRSLGLSLLNVALETGGADMCYHQALISVIQNDICKALLMNSTANESLRVLSATLRAVFNLFQHFKRHLKVQLEIFFTSIHLKMVPASGNRSMDQRELALESLLEFCREPELMVELYENYDCDVHCTNLFERLVKLLMSVANDTEPVKDEKGGKEASIAVENERKKNLANMALNGLLAIVRGIAVRTEQASKELSTQGNLQPTLTRTDTPPQQQQGGGGGDTTEEQGAKLELRKEQKRRLALAAQAFNSSPSKCVPTLQSLGLLPDPVTAKAFANFCRHTPGLDMKVLGEFLAKRQDFNGEIRKEFMNSFKFAGMPVVEALRVMLATFRLPGEAQEIERIVESFSLAYFGAQQRAPEEGPDARLVYRECEMDADGNPTDPVVMHSSDTVFILSYSLIMLNTDLHNPMVKNKMSLDEFKRNNRGIDAGRDLDSDFLTDIYNSIYSEEIRLFDSTPGAERLVDQREWDNLMRKSYEVGEFSLATGGSWSLAHDKAMFKVVWNDGEILDSLSRSFATADAFQVSLAGWIDLARAAALLRHADAFNKIVCRLGQFFCPPLTVRSQLAAQTLGMWLREYGFLLQESGWRAILNWLTGLWSLGLLPDSLAELEDFVDSHGKPLVSIAPEAFHPPGMAPMRKSSRSHSQGAEDMANNSGFLAVLSSYFGGISDSDESDDEDDGQEQTKDAGMSTPTASLRKAESTVSQVMPLEAVLSAPHTATPEGVDNVEQHLKKQLEVDPVRLADCFSADRIRLLGMPSLKALVTVLCKEASWVPEQDPPGGAWQPWAEWRRVADPVMNLEILTTVTTSVYVSNAEPNLCREVAAPHLLSLLQYAHELPDKAVENPAFLERVAVNTMRICVRLIELDDGLPQVRSLLLSLASLPKSVFARVAERAASGLLLLVRQRQPDEDTLSAILALLQAIAECPSTSAVSFNFAMQCVSHLADSGLSPASSLLYISLTRVLCAFSICQLDESLASKSLDVLSALLPAVISQAHGEVSEWLPLWIPTVTAVSTIVVRTKHEALVSRAENTLRVLLLEGPQAQIPSQYWVKLVTNIFIPLLQHYHSASLSKVALRVVLYHLSKTQGLWGDPIPALVEVVCKCPNVESDEGLVQGVRNLLMVTATDPDLRDTDTARQLLATVNRLLPMAAEGLETILEDNHHHDHKDHDTTLNNNTTTTTTTTTPVENQPTQCNGGTDPTAVKEKSATTVESSSTESAAADVNENVKRDVGAVDPEGLLPQAPEEP</sequence>
<dbReference type="GO" id="GO:0032012">
    <property type="term" value="P:regulation of ARF protein signal transduction"/>
    <property type="evidence" value="ECO:0007669"/>
    <property type="project" value="InterPro"/>
</dbReference>
<dbReference type="CDD" id="cd00171">
    <property type="entry name" value="Sec7"/>
    <property type="match status" value="1"/>
</dbReference>
<dbReference type="InterPro" id="IPR023394">
    <property type="entry name" value="Sec7_C_sf"/>
</dbReference>
<feature type="compositionally biased region" description="Acidic residues" evidence="1">
    <location>
        <begin position="1035"/>
        <end position="1046"/>
    </location>
</feature>
<dbReference type="Gene3D" id="1.10.1000.11">
    <property type="entry name" value="Arf Nucleotide-binding Site Opener,domain 2"/>
    <property type="match status" value="1"/>
</dbReference>
<dbReference type="Pfam" id="PF12783">
    <property type="entry name" value="Sec7-like_HUS"/>
    <property type="match status" value="1"/>
</dbReference>
<gene>
    <name evidence="3" type="primary">GBF1</name>
    <name evidence="3" type="ORF">FOL47_010012</name>
</gene>
<comment type="caution">
    <text evidence="3">The sequence shown here is derived from an EMBL/GenBank/DDBJ whole genome shotgun (WGS) entry which is preliminary data.</text>
</comment>
<organism evidence="3 4">
    <name type="scientific">Perkinsus chesapeaki</name>
    <name type="common">Clam parasite</name>
    <name type="synonym">Perkinsus andrewsi</name>
    <dbReference type="NCBI Taxonomy" id="330153"/>
    <lineage>
        <taxon>Eukaryota</taxon>
        <taxon>Sar</taxon>
        <taxon>Alveolata</taxon>
        <taxon>Perkinsozoa</taxon>
        <taxon>Perkinsea</taxon>
        <taxon>Perkinsida</taxon>
        <taxon>Perkinsidae</taxon>
        <taxon>Perkinsus</taxon>
    </lineage>
</organism>
<dbReference type="GO" id="GO:0012505">
    <property type="term" value="C:endomembrane system"/>
    <property type="evidence" value="ECO:0007669"/>
    <property type="project" value="UniProtKB-ARBA"/>
</dbReference>
<feature type="region of interest" description="Disordered" evidence="1">
    <location>
        <begin position="278"/>
        <end position="335"/>
    </location>
</feature>
<dbReference type="Proteomes" id="UP000591131">
    <property type="component" value="Unassembled WGS sequence"/>
</dbReference>